<organism evidence="1 2">
    <name type="scientific">Stieleria bergensis</name>
    <dbReference type="NCBI Taxonomy" id="2528025"/>
    <lineage>
        <taxon>Bacteria</taxon>
        <taxon>Pseudomonadati</taxon>
        <taxon>Planctomycetota</taxon>
        <taxon>Planctomycetia</taxon>
        <taxon>Pirellulales</taxon>
        <taxon>Pirellulaceae</taxon>
        <taxon>Stieleria</taxon>
    </lineage>
</organism>
<dbReference type="OrthoDB" id="277955at2"/>
<evidence type="ECO:0000313" key="2">
    <source>
        <dbReference type="Proteomes" id="UP000315003"/>
    </source>
</evidence>
<dbReference type="EMBL" id="CP036272">
    <property type="protein sequence ID" value="QDT58372.1"/>
    <property type="molecule type" value="Genomic_DNA"/>
</dbReference>
<dbReference type="RefSeq" id="WP_145269486.1">
    <property type="nucleotide sequence ID" value="NZ_CP036272.1"/>
</dbReference>
<proteinExistence type="predicted"/>
<reference evidence="1 2" key="1">
    <citation type="submission" date="2019-02" db="EMBL/GenBank/DDBJ databases">
        <title>Deep-cultivation of Planctomycetes and their phenomic and genomic characterization uncovers novel biology.</title>
        <authorList>
            <person name="Wiegand S."/>
            <person name="Jogler M."/>
            <person name="Boedeker C."/>
            <person name="Pinto D."/>
            <person name="Vollmers J."/>
            <person name="Rivas-Marin E."/>
            <person name="Kohn T."/>
            <person name="Peeters S.H."/>
            <person name="Heuer A."/>
            <person name="Rast P."/>
            <person name="Oberbeckmann S."/>
            <person name="Bunk B."/>
            <person name="Jeske O."/>
            <person name="Meyerdierks A."/>
            <person name="Storesund J.E."/>
            <person name="Kallscheuer N."/>
            <person name="Luecker S."/>
            <person name="Lage O.M."/>
            <person name="Pohl T."/>
            <person name="Merkel B.J."/>
            <person name="Hornburger P."/>
            <person name="Mueller R.-W."/>
            <person name="Bruemmer F."/>
            <person name="Labrenz M."/>
            <person name="Spormann A.M."/>
            <person name="Op den Camp H."/>
            <person name="Overmann J."/>
            <person name="Amann R."/>
            <person name="Jetten M.S.M."/>
            <person name="Mascher T."/>
            <person name="Medema M.H."/>
            <person name="Devos D.P."/>
            <person name="Kaster A.-K."/>
            <person name="Ovreas L."/>
            <person name="Rohde M."/>
            <person name="Galperin M.Y."/>
            <person name="Jogler C."/>
        </authorList>
    </citation>
    <scope>NUCLEOTIDE SEQUENCE [LARGE SCALE GENOMIC DNA]</scope>
    <source>
        <strain evidence="1 2">SV_7m_r</strain>
    </source>
</reference>
<evidence type="ECO:0000313" key="1">
    <source>
        <dbReference type="EMBL" id="QDT58372.1"/>
    </source>
</evidence>
<gene>
    <name evidence="1" type="ORF">SV7mr_08620</name>
</gene>
<name>A0A517SQH5_9BACT</name>
<accession>A0A517SQH5</accession>
<keyword evidence="2" id="KW-1185">Reference proteome</keyword>
<dbReference type="Proteomes" id="UP000315003">
    <property type="component" value="Chromosome"/>
</dbReference>
<dbReference type="AlphaFoldDB" id="A0A517SQH5"/>
<sequence length="191" mass="22489">MQRIRRFLIDSIKQDPLLASLLMLVVVVTVWLLAIPLTAFAAQTAMRRFHLANDSFATWSVQCVVPQMYQFANQYESRWLRPTPPEPAIEVFDLAAEFQVDLDPKPEPEFVRGPRRFLNHYPARRFTFAPARFNLFHESEARWMRLHTAYRGQAVVTDYHFEPIEISQDPPRVRYQVKRLSSTIQPADQEW</sequence>
<protein>
    <submittedName>
        <fullName evidence="1">Uncharacterized protein</fullName>
    </submittedName>
</protein>